<reference evidence="1 2" key="3">
    <citation type="submission" date="2019-11" db="EMBL/GenBank/DDBJ databases">
        <title>A de novo genome assembly of a pear dwarfing rootstock.</title>
        <authorList>
            <person name="Wang F."/>
            <person name="Wang J."/>
            <person name="Li S."/>
            <person name="Zhang Y."/>
            <person name="Fang M."/>
            <person name="Ma L."/>
            <person name="Zhao Y."/>
            <person name="Jiang S."/>
        </authorList>
    </citation>
    <scope>NUCLEOTIDE SEQUENCE [LARGE SCALE GENOMIC DNA]</scope>
    <source>
        <strain evidence="1">S2</strain>
        <tissue evidence="1">Leaf</tissue>
    </source>
</reference>
<keyword evidence="2" id="KW-1185">Reference proteome</keyword>
<dbReference type="PANTHER" id="PTHR33544:SF3">
    <property type="entry name" value="60S RIBOSOMAL PROTEIN L36"/>
    <property type="match status" value="1"/>
</dbReference>
<accession>A0A5N5H2M8</accession>
<sequence>MAHQDEGWPLGLRPLNARVGLIRNRDLSGGSVSFSTLITASPTSSIASSSSSSSDLETEPTESFFHEKGITLGSLIGVSGILDLSGRSTRRRATETSKNKKNRKTKPWLFSFCSKLTNDSVNMSNDTPSLGHFLEAERRASTHNTNRRNHVAPIEYGPEDFSTAVPVSGPNGLFVDGAVAAAQPSPSESGDGGSRSNRELLECGNGLGTPLLLSCLRGKLIK</sequence>
<dbReference type="EMBL" id="SMOL01000231">
    <property type="protein sequence ID" value="KAB2622156.1"/>
    <property type="molecule type" value="Genomic_DNA"/>
</dbReference>
<dbReference type="Proteomes" id="UP000327157">
    <property type="component" value="Chromosome 4"/>
</dbReference>
<reference evidence="2" key="2">
    <citation type="submission" date="2019-10" db="EMBL/GenBank/DDBJ databases">
        <title>A de novo genome assembly of a pear dwarfing rootstock.</title>
        <authorList>
            <person name="Wang F."/>
            <person name="Wang J."/>
            <person name="Li S."/>
            <person name="Zhang Y."/>
            <person name="Fang M."/>
            <person name="Ma L."/>
            <person name="Zhao Y."/>
            <person name="Jiang S."/>
        </authorList>
    </citation>
    <scope>NUCLEOTIDE SEQUENCE [LARGE SCALE GENOMIC DNA]</scope>
</reference>
<comment type="caution">
    <text evidence="1">The sequence shown here is derived from an EMBL/GenBank/DDBJ whole genome shotgun (WGS) entry which is preliminary data.</text>
</comment>
<gene>
    <name evidence="1" type="ORF">D8674_024338</name>
</gene>
<organism evidence="1 2">
    <name type="scientific">Pyrus ussuriensis x Pyrus communis</name>
    <dbReference type="NCBI Taxonomy" id="2448454"/>
    <lineage>
        <taxon>Eukaryota</taxon>
        <taxon>Viridiplantae</taxon>
        <taxon>Streptophyta</taxon>
        <taxon>Embryophyta</taxon>
        <taxon>Tracheophyta</taxon>
        <taxon>Spermatophyta</taxon>
        <taxon>Magnoliopsida</taxon>
        <taxon>eudicotyledons</taxon>
        <taxon>Gunneridae</taxon>
        <taxon>Pentapetalae</taxon>
        <taxon>rosids</taxon>
        <taxon>fabids</taxon>
        <taxon>Rosales</taxon>
        <taxon>Rosaceae</taxon>
        <taxon>Amygdaloideae</taxon>
        <taxon>Maleae</taxon>
        <taxon>Pyrus</taxon>
    </lineage>
</organism>
<dbReference type="AlphaFoldDB" id="A0A5N5H2M8"/>
<dbReference type="InterPro" id="IPR040344">
    <property type="entry name" value="At3g17950-like"/>
</dbReference>
<name>A0A5N5H2M8_9ROSA</name>
<proteinExistence type="predicted"/>
<evidence type="ECO:0000313" key="2">
    <source>
        <dbReference type="Proteomes" id="UP000327157"/>
    </source>
</evidence>
<reference evidence="1 2" key="1">
    <citation type="submission" date="2019-09" db="EMBL/GenBank/DDBJ databases">
        <authorList>
            <person name="Ou C."/>
        </authorList>
    </citation>
    <scope>NUCLEOTIDE SEQUENCE [LARGE SCALE GENOMIC DNA]</scope>
    <source>
        <strain evidence="1">S2</strain>
        <tissue evidence="1">Leaf</tissue>
    </source>
</reference>
<dbReference type="OrthoDB" id="1898359at2759"/>
<evidence type="ECO:0000313" key="1">
    <source>
        <dbReference type="EMBL" id="KAB2622156.1"/>
    </source>
</evidence>
<protein>
    <submittedName>
        <fullName evidence="1">Uncharacterized protein</fullName>
    </submittedName>
</protein>
<dbReference type="PANTHER" id="PTHR33544">
    <property type="entry name" value="DUF4005 DOMAIN-CONTAINING PROTEIN-RELATED"/>
    <property type="match status" value="1"/>
</dbReference>